<protein>
    <submittedName>
        <fullName evidence="1">Uncharacterized protein</fullName>
    </submittedName>
</protein>
<accession>A0A0L0F874</accession>
<proteinExistence type="predicted"/>
<evidence type="ECO:0000313" key="2">
    <source>
        <dbReference type="Proteomes" id="UP000054560"/>
    </source>
</evidence>
<name>A0A0L0F874_9EUKA</name>
<feature type="non-terminal residue" evidence="1">
    <location>
        <position position="1"/>
    </location>
</feature>
<dbReference type="EMBL" id="KQ246339">
    <property type="protein sequence ID" value="KNC72904.1"/>
    <property type="molecule type" value="Genomic_DNA"/>
</dbReference>
<dbReference type="PANTHER" id="PTHR10749:SF8">
    <property type="entry name" value="PHOSPHORYLASE B KINASE REGULATORY SUBUNIT BETA"/>
    <property type="match status" value="1"/>
</dbReference>
<dbReference type="PANTHER" id="PTHR10749">
    <property type="entry name" value="PHOSPHORYLASE B KINASE REGULATORY SUBUNIT"/>
    <property type="match status" value="1"/>
</dbReference>
<organism evidence="1 2">
    <name type="scientific">Sphaeroforma arctica JP610</name>
    <dbReference type="NCBI Taxonomy" id="667725"/>
    <lineage>
        <taxon>Eukaryota</taxon>
        <taxon>Ichthyosporea</taxon>
        <taxon>Ichthyophonida</taxon>
        <taxon>Sphaeroforma</taxon>
    </lineage>
</organism>
<dbReference type="Proteomes" id="UP000054560">
    <property type="component" value="Unassembled WGS sequence"/>
</dbReference>
<evidence type="ECO:0000313" key="1">
    <source>
        <dbReference type="EMBL" id="KNC72904.1"/>
    </source>
</evidence>
<sequence length="85" mass="9911">EREFIINEPIAPSRLTQGIFEHCPDFREAVLQQEIISYLAPFIVSMPELFDHMLRIRLGSLIEAMKSDLFLQHNLSSRQVDSILR</sequence>
<dbReference type="STRING" id="667725.A0A0L0F874"/>
<dbReference type="GO" id="GO:0005964">
    <property type="term" value="C:phosphorylase kinase complex"/>
    <property type="evidence" value="ECO:0007669"/>
    <property type="project" value="TreeGrafter"/>
</dbReference>
<dbReference type="RefSeq" id="XP_014146806.1">
    <property type="nucleotide sequence ID" value="XM_014291331.1"/>
</dbReference>
<dbReference type="GeneID" id="25915040"/>
<dbReference type="OrthoDB" id="5971574at2759"/>
<dbReference type="GO" id="GO:0005516">
    <property type="term" value="F:calmodulin binding"/>
    <property type="evidence" value="ECO:0007669"/>
    <property type="project" value="InterPro"/>
</dbReference>
<gene>
    <name evidence="1" type="ORF">SARC_14536</name>
</gene>
<keyword evidence="2" id="KW-1185">Reference proteome</keyword>
<dbReference type="GO" id="GO:0005977">
    <property type="term" value="P:glycogen metabolic process"/>
    <property type="evidence" value="ECO:0007669"/>
    <property type="project" value="InterPro"/>
</dbReference>
<dbReference type="AlphaFoldDB" id="A0A0L0F874"/>
<dbReference type="InterPro" id="IPR008734">
    <property type="entry name" value="PHK_A/B_su"/>
</dbReference>
<reference evidence="1 2" key="1">
    <citation type="submission" date="2011-02" db="EMBL/GenBank/DDBJ databases">
        <title>The Genome Sequence of Sphaeroforma arctica JP610.</title>
        <authorList>
            <consortium name="The Broad Institute Genome Sequencing Platform"/>
            <person name="Russ C."/>
            <person name="Cuomo C."/>
            <person name="Young S.K."/>
            <person name="Zeng Q."/>
            <person name="Gargeya S."/>
            <person name="Alvarado L."/>
            <person name="Berlin A."/>
            <person name="Chapman S.B."/>
            <person name="Chen Z."/>
            <person name="Freedman E."/>
            <person name="Gellesch M."/>
            <person name="Goldberg J."/>
            <person name="Griggs A."/>
            <person name="Gujja S."/>
            <person name="Heilman E."/>
            <person name="Heiman D."/>
            <person name="Howarth C."/>
            <person name="Mehta T."/>
            <person name="Neiman D."/>
            <person name="Pearson M."/>
            <person name="Roberts A."/>
            <person name="Saif S."/>
            <person name="Shea T."/>
            <person name="Shenoy N."/>
            <person name="Sisk P."/>
            <person name="Stolte C."/>
            <person name="Sykes S."/>
            <person name="White J."/>
            <person name="Yandava C."/>
            <person name="Burger G."/>
            <person name="Gray M.W."/>
            <person name="Holland P.W.H."/>
            <person name="King N."/>
            <person name="Lang F.B.F."/>
            <person name="Roger A.J."/>
            <person name="Ruiz-Trillo I."/>
            <person name="Haas B."/>
            <person name="Nusbaum C."/>
            <person name="Birren B."/>
        </authorList>
    </citation>
    <scope>NUCLEOTIDE SEQUENCE [LARGE SCALE GENOMIC DNA]</scope>
    <source>
        <strain evidence="1 2">JP610</strain>
    </source>
</reference>